<feature type="region of interest" description="Disordered" evidence="1">
    <location>
        <begin position="69"/>
        <end position="95"/>
    </location>
</feature>
<name>A0A2J5HX77_9EURO</name>
<feature type="compositionally biased region" description="Polar residues" evidence="1">
    <location>
        <begin position="77"/>
        <end position="95"/>
    </location>
</feature>
<evidence type="ECO:0000313" key="2">
    <source>
        <dbReference type="EMBL" id="PLN82042.1"/>
    </source>
</evidence>
<evidence type="ECO:0000256" key="1">
    <source>
        <dbReference type="SAM" id="MobiDB-lite"/>
    </source>
</evidence>
<gene>
    <name evidence="2" type="ORF">BDW42DRAFT_167481</name>
</gene>
<protein>
    <submittedName>
        <fullName evidence="2">Uncharacterized protein</fullName>
    </submittedName>
</protein>
<dbReference type="EMBL" id="KZ559530">
    <property type="protein sequence ID" value="PLN82042.1"/>
    <property type="molecule type" value="Genomic_DNA"/>
</dbReference>
<accession>A0A2J5HX77</accession>
<organism evidence="2 3">
    <name type="scientific">Aspergillus taichungensis</name>
    <dbReference type="NCBI Taxonomy" id="482145"/>
    <lineage>
        <taxon>Eukaryota</taxon>
        <taxon>Fungi</taxon>
        <taxon>Dikarya</taxon>
        <taxon>Ascomycota</taxon>
        <taxon>Pezizomycotina</taxon>
        <taxon>Eurotiomycetes</taxon>
        <taxon>Eurotiomycetidae</taxon>
        <taxon>Eurotiales</taxon>
        <taxon>Aspergillaceae</taxon>
        <taxon>Aspergillus</taxon>
        <taxon>Aspergillus subgen. Circumdati</taxon>
    </lineage>
</organism>
<evidence type="ECO:0000313" key="3">
    <source>
        <dbReference type="Proteomes" id="UP000235023"/>
    </source>
</evidence>
<dbReference type="AlphaFoldDB" id="A0A2J5HX77"/>
<proteinExistence type="predicted"/>
<dbReference type="Proteomes" id="UP000235023">
    <property type="component" value="Unassembled WGS sequence"/>
</dbReference>
<reference evidence="3" key="1">
    <citation type="submission" date="2017-12" db="EMBL/GenBank/DDBJ databases">
        <authorList>
            <consortium name="DOE Joint Genome Institute"/>
            <person name="Mondo S.J."/>
            <person name="Kjaerbolling I."/>
            <person name="Vesth T.C."/>
            <person name="Frisvad J.C."/>
            <person name="Nybo J.L."/>
            <person name="Theobald S."/>
            <person name="Kuo A."/>
            <person name="Bowyer P."/>
            <person name="Matsuda Y."/>
            <person name="Lyhne E.K."/>
            <person name="Kogle M.E."/>
            <person name="Clum A."/>
            <person name="Lipzen A."/>
            <person name="Salamov A."/>
            <person name="Ngan C.Y."/>
            <person name="Daum C."/>
            <person name="Chiniquy J."/>
            <person name="Barry K."/>
            <person name="LaButti K."/>
            <person name="Haridas S."/>
            <person name="Simmons B.A."/>
            <person name="Magnuson J.K."/>
            <person name="Mortensen U.H."/>
            <person name="Larsen T.O."/>
            <person name="Grigoriev I.V."/>
            <person name="Baker S.E."/>
            <person name="Andersen M.R."/>
            <person name="Nordberg H.P."/>
            <person name="Cantor M.N."/>
            <person name="Hua S.X."/>
        </authorList>
    </citation>
    <scope>NUCLEOTIDE SEQUENCE [LARGE SCALE GENOMIC DNA]</scope>
    <source>
        <strain evidence="3">IBT 19404</strain>
    </source>
</reference>
<sequence>MVRGVFEKRTSNRISVRVKPTSLSLQLHLLIHLLSLVSTRLSDRSFSSFLSSFVFLPLPLLFSFSDPLLSSPHPSSKQPNNPSSFTITTESKPLR</sequence>
<keyword evidence="3" id="KW-1185">Reference proteome</keyword>